<name>K1SEP3_9ZZZZ</name>
<sequence length="42" mass="4489">MGKKIIMSWSKCKIEVGKTGDDEAMAASLTDIGTINDKSTTL</sequence>
<reference evidence="1" key="1">
    <citation type="journal article" date="2013" name="Environ. Microbiol.">
        <title>Microbiota from the distal guts of lean and obese adolescents exhibit partial functional redundancy besides clear differences in community structure.</title>
        <authorList>
            <person name="Ferrer M."/>
            <person name="Ruiz A."/>
            <person name="Lanza F."/>
            <person name="Haange S.B."/>
            <person name="Oberbach A."/>
            <person name="Till H."/>
            <person name="Bargiela R."/>
            <person name="Campoy C."/>
            <person name="Segura M.T."/>
            <person name="Richter M."/>
            <person name="von Bergen M."/>
            <person name="Seifert J."/>
            <person name="Suarez A."/>
        </authorList>
    </citation>
    <scope>NUCLEOTIDE SEQUENCE</scope>
</reference>
<gene>
    <name evidence="1" type="ORF">OBE_13287</name>
</gene>
<accession>K1SEP3</accession>
<comment type="caution">
    <text evidence="1">The sequence shown here is derived from an EMBL/GenBank/DDBJ whole genome shotgun (WGS) entry which is preliminary data.</text>
</comment>
<protein>
    <submittedName>
        <fullName evidence="1">Uncharacterized protein</fullName>
    </submittedName>
</protein>
<dbReference type="EMBL" id="AJWZ01009176">
    <property type="protein sequence ID" value="EKC52055.1"/>
    <property type="molecule type" value="Genomic_DNA"/>
</dbReference>
<evidence type="ECO:0000313" key="1">
    <source>
        <dbReference type="EMBL" id="EKC52055.1"/>
    </source>
</evidence>
<feature type="non-terminal residue" evidence="1">
    <location>
        <position position="42"/>
    </location>
</feature>
<proteinExistence type="predicted"/>
<dbReference type="AlphaFoldDB" id="K1SEP3"/>
<organism evidence="1">
    <name type="scientific">human gut metagenome</name>
    <dbReference type="NCBI Taxonomy" id="408170"/>
    <lineage>
        <taxon>unclassified sequences</taxon>
        <taxon>metagenomes</taxon>
        <taxon>organismal metagenomes</taxon>
    </lineage>
</organism>